<gene>
    <name evidence="1" type="ORF">HPB50_013126</name>
</gene>
<keyword evidence="2" id="KW-1185">Reference proteome</keyword>
<organism evidence="1 2">
    <name type="scientific">Hyalomma asiaticum</name>
    <name type="common">Tick</name>
    <dbReference type="NCBI Taxonomy" id="266040"/>
    <lineage>
        <taxon>Eukaryota</taxon>
        <taxon>Metazoa</taxon>
        <taxon>Ecdysozoa</taxon>
        <taxon>Arthropoda</taxon>
        <taxon>Chelicerata</taxon>
        <taxon>Arachnida</taxon>
        <taxon>Acari</taxon>
        <taxon>Parasitiformes</taxon>
        <taxon>Ixodida</taxon>
        <taxon>Ixodoidea</taxon>
        <taxon>Ixodidae</taxon>
        <taxon>Hyalomminae</taxon>
        <taxon>Hyalomma</taxon>
    </lineage>
</organism>
<dbReference type="Proteomes" id="UP000821845">
    <property type="component" value="Chromosome 1"/>
</dbReference>
<protein>
    <submittedName>
        <fullName evidence="1">Uncharacterized protein</fullName>
    </submittedName>
</protein>
<sequence length="63" mass="6751">MDAWSCHGGLIFGEMKLSENISVKASGELSGFVDLGPFSEDNDSTLSDHALVIMFQPFQGSQA</sequence>
<dbReference type="EMBL" id="CM023481">
    <property type="protein sequence ID" value="KAH6946367.1"/>
    <property type="molecule type" value="Genomic_DNA"/>
</dbReference>
<evidence type="ECO:0000313" key="2">
    <source>
        <dbReference type="Proteomes" id="UP000821845"/>
    </source>
</evidence>
<comment type="caution">
    <text evidence="1">The sequence shown here is derived from an EMBL/GenBank/DDBJ whole genome shotgun (WGS) entry which is preliminary data.</text>
</comment>
<evidence type="ECO:0000313" key="1">
    <source>
        <dbReference type="EMBL" id="KAH6946367.1"/>
    </source>
</evidence>
<reference evidence="1" key="1">
    <citation type="submission" date="2020-05" db="EMBL/GenBank/DDBJ databases">
        <title>Large-scale comparative analyses of tick genomes elucidate their genetic diversity and vector capacities.</title>
        <authorList>
            <person name="Jia N."/>
            <person name="Wang J."/>
            <person name="Shi W."/>
            <person name="Du L."/>
            <person name="Sun Y."/>
            <person name="Zhan W."/>
            <person name="Jiang J."/>
            <person name="Wang Q."/>
            <person name="Zhang B."/>
            <person name="Ji P."/>
            <person name="Sakyi L.B."/>
            <person name="Cui X."/>
            <person name="Yuan T."/>
            <person name="Jiang B."/>
            <person name="Yang W."/>
            <person name="Lam T.T.-Y."/>
            <person name="Chang Q."/>
            <person name="Ding S."/>
            <person name="Wang X."/>
            <person name="Zhu J."/>
            <person name="Ruan X."/>
            <person name="Zhao L."/>
            <person name="Wei J."/>
            <person name="Que T."/>
            <person name="Du C."/>
            <person name="Cheng J."/>
            <person name="Dai P."/>
            <person name="Han X."/>
            <person name="Huang E."/>
            <person name="Gao Y."/>
            <person name="Liu J."/>
            <person name="Shao H."/>
            <person name="Ye R."/>
            <person name="Li L."/>
            <person name="Wei W."/>
            <person name="Wang X."/>
            <person name="Wang C."/>
            <person name="Yang T."/>
            <person name="Huo Q."/>
            <person name="Li W."/>
            <person name="Guo W."/>
            <person name="Chen H."/>
            <person name="Zhou L."/>
            <person name="Ni X."/>
            <person name="Tian J."/>
            <person name="Zhou Y."/>
            <person name="Sheng Y."/>
            <person name="Liu T."/>
            <person name="Pan Y."/>
            <person name="Xia L."/>
            <person name="Li J."/>
            <person name="Zhao F."/>
            <person name="Cao W."/>
        </authorList>
    </citation>
    <scope>NUCLEOTIDE SEQUENCE</scope>
    <source>
        <strain evidence="1">Hyas-2018</strain>
    </source>
</reference>
<accession>A0ACB7TFR7</accession>
<name>A0ACB7TFR7_HYAAI</name>
<proteinExistence type="predicted"/>